<dbReference type="PROSITE" id="PS50125">
    <property type="entry name" value="GUANYLATE_CYCLASE_2"/>
    <property type="match status" value="1"/>
</dbReference>
<dbReference type="SUPFAM" id="SSF111126">
    <property type="entry name" value="Ligand-binding domain in the NO signalling and Golgi transport"/>
    <property type="match status" value="1"/>
</dbReference>
<dbReference type="SUPFAM" id="SSF55073">
    <property type="entry name" value="Nucleotide cyclase"/>
    <property type="match status" value="1"/>
</dbReference>
<evidence type="ECO:0000256" key="1">
    <source>
        <dbReference type="ARBA" id="ARBA00001436"/>
    </source>
</evidence>
<comment type="subcellular location">
    <subcellularLocation>
        <location evidence="3">Cytoplasm</location>
    </subcellularLocation>
</comment>
<dbReference type="EMBL" id="REGW02000001">
    <property type="protein sequence ID" value="KAE8300221.1"/>
    <property type="molecule type" value="Genomic_DNA"/>
</dbReference>
<dbReference type="Gene3D" id="3.90.1520.10">
    <property type="entry name" value="H-NOX domain"/>
    <property type="match status" value="1"/>
</dbReference>
<dbReference type="InterPro" id="IPR042463">
    <property type="entry name" value="HNOB_dom_associated_sf"/>
</dbReference>
<evidence type="ECO:0000256" key="7">
    <source>
        <dbReference type="ARBA" id="ARBA00022723"/>
    </source>
</evidence>
<keyword evidence="9" id="KW-0408">Iron</keyword>
<dbReference type="InterPro" id="IPR011644">
    <property type="entry name" value="Heme_NO-bd"/>
</dbReference>
<evidence type="ECO:0000256" key="13">
    <source>
        <dbReference type="ARBA" id="ARBA00037442"/>
    </source>
</evidence>
<keyword evidence="17" id="KW-0175">Coiled coil</keyword>
<dbReference type="CDD" id="cd07302">
    <property type="entry name" value="CHD"/>
    <property type="match status" value="1"/>
</dbReference>
<organism evidence="19 20">
    <name type="scientific">Larimichthys crocea</name>
    <name type="common">Large yellow croaker</name>
    <name type="synonym">Pseudosciaena crocea</name>
    <dbReference type="NCBI Taxonomy" id="215358"/>
    <lineage>
        <taxon>Eukaryota</taxon>
        <taxon>Metazoa</taxon>
        <taxon>Chordata</taxon>
        <taxon>Craniata</taxon>
        <taxon>Vertebrata</taxon>
        <taxon>Euteleostomi</taxon>
        <taxon>Actinopterygii</taxon>
        <taxon>Neopterygii</taxon>
        <taxon>Teleostei</taxon>
        <taxon>Neoteleostei</taxon>
        <taxon>Acanthomorphata</taxon>
        <taxon>Eupercaria</taxon>
        <taxon>Sciaenidae</taxon>
        <taxon>Larimichthys</taxon>
    </lineage>
</organism>
<dbReference type="InterPro" id="IPR001054">
    <property type="entry name" value="A/G_cyclase"/>
</dbReference>
<evidence type="ECO:0000256" key="9">
    <source>
        <dbReference type="ARBA" id="ARBA00023004"/>
    </source>
</evidence>
<keyword evidence="10" id="KW-0342">GTP-binding</keyword>
<protein>
    <recommendedName>
        <fullName evidence="14">Guanylate cyclase soluble subunit beta-1</fullName>
        <ecNumber evidence="4">4.6.1.2</ecNumber>
    </recommendedName>
    <alternativeName>
        <fullName evidence="15">Guanylate cyclase soluble subunit beta-3</fullName>
    </alternativeName>
    <alternativeName>
        <fullName evidence="16">Soluble guanylate cyclase small subunit</fullName>
    </alternativeName>
</protein>
<evidence type="ECO:0000313" key="19">
    <source>
        <dbReference type="EMBL" id="KAE8300221.1"/>
    </source>
</evidence>
<evidence type="ECO:0000256" key="16">
    <source>
        <dbReference type="ARBA" id="ARBA00043208"/>
    </source>
</evidence>
<dbReference type="Gene3D" id="6.10.250.780">
    <property type="match status" value="1"/>
</dbReference>
<evidence type="ECO:0000256" key="8">
    <source>
        <dbReference type="ARBA" id="ARBA00022741"/>
    </source>
</evidence>
<dbReference type="Pfam" id="PF00211">
    <property type="entry name" value="Guanylate_cyc"/>
    <property type="match status" value="1"/>
</dbReference>
<keyword evidence="7" id="KW-0479">Metal-binding</keyword>
<evidence type="ECO:0000256" key="6">
    <source>
        <dbReference type="ARBA" id="ARBA00022617"/>
    </source>
</evidence>
<feature type="domain" description="Guanylate cyclase" evidence="18">
    <location>
        <begin position="369"/>
        <end position="479"/>
    </location>
</feature>
<dbReference type="GO" id="GO:0004383">
    <property type="term" value="F:guanylate cyclase activity"/>
    <property type="evidence" value="ECO:0007669"/>
    <property type="project" value="UniProtKB-EC"/>
</dbReference>
<dbReference type="Pfam" id="PF07700">
    <property type="entry name" value="HNOB"/>
    <property type="match status" value="1"/>
</dbReference>
<accession>A0A6G0J9K8</accession>
<dbReference type="AlphaFoldDB" id="A0A6G0J9K8"/>
<dbReference type="EC" id="4.6.1.2" evidence="4"/>
<dbReference type="InterPro" id="IPR038158">
    <property type="entry name" value="H-NOX_domain_sf"/>
</dbReference>
<evidence type="ECO:0000256" key="5">
    <source>
        <dbReference type="ARBA" id="ARBA00022490"/>
    </source>
</evidence>
<dbReference type="GO" id="GO:0070482">
    <property type="term" value="P:response to oxygen levels"/>
    <property type="evidence" value="ECO:0007669"/>
    <property type="project" value="TreeGrafter"/>
</dbReference>
<dbReference type="InterPro" id="IPR024096">
    <property type="entry name" value="NO_sig/Golgi_transp_ligand-bd"/>
</dbReference>
<dbReference type="FunFam" id="3.30.450.260:FF:000001">
    <property type="entry name" value="guanylate cyclase soluble subunit beta-1 isoform X1"/>
    <property type="match status" value="1"/>
</dbReference>
<dbReference type="GO" id="GO:0020037">
    <property type="term" value="F:heme binding"/>
    <property type="evidence" value="ECO:0007669"/>
    <property type="project" value="InterPro"/>
</dbReference>
<dbReference type="GO" id="GO:0019934">
    <property type="term" value="P:cGMP-mediated signaling"/>
    <property type="evidence" value="ECO:0007669"/>
    <property type="project" value="TreeGrafter"/>
</dbReference>
<keyword evidence="20" id="KW-1185">Reference proteome</keyword>
<keyword evidence="12" id="KW-0141">cGMP biosynthesis</keyword>
<gene>
    <name evidence="19" type="ORF">D5F01_LYC00357</name>
</gene>
<evidence type="ECO:0000256" key="2">
    <source>
        <dbReference type="ARBA" id="ARBA00001971"/>
    </source>
</evidence>
<name>A0A6G0J9K8_LARCR</name>
<proteinExistence type="predicted"/>
<dbReference type="PANTHER" id="PTHR45655">
    <property type="entry name" value="GUANYLATE CYCLASE SOLUBLE SUBUNIT BETA-2"/>
    <property type="match status" value="1"/>
</dbReference>
<dbReference type="Gene3D" id="3.30.70.1230">
    <property type="entry name" value="Nucleotide cyclase"/>
    <property type="match status" value="2"/>
</dbReference>
<evidence type="ECO:0000256" key="3">
    <source>
        <dbReference type="ARBA" id="ARBA00004496"/>
    </source>
</evidence>
<evidence type="ECO:0000256" key="17">
    <source>
        <dbReference type="SAM" id="Coils"/>
    </source>
</evidence>
<comment type="function">
    <text evidence="13">Mediates responses to nitric oxide (NO) by catalyzing the biosynthesis of the signaling molecule cGMP.</text>
</comment>
<evidence type="ECO:0000256" key="4">
    <source>
        <dbReference type="ARBA" id="ARBA00012202"/>
    </source>
</evidence>
<dbReference type="GO" id="GO:0008074">
    <property type="term" value="C:guanylate cyclase complex, soluble"/>
    <property type="evidence" value="ECO:0007669"/>
    <property type="project" value="TreeGrafter"/>
</dbReference>
<evidence type="ECO:0000256" key="11">
    <source>
        <dbReference type="ARBA" id="ARBA00023239"/>
    </source>
</evidence>
<dbReference type="InterPro" id="IPR029787">
    <property type="entry name" value="Nucleotide_cyclase"/>
</dbReference>
<evidence type="ECO:0000256" key="14">
    <source>
        <dbReference type="ARBA" id="ARBA00039698"/>
    </source>
</evidence>
<sequence>MYGFVNHALELLVLRNYGPDVWEDIKREAQLDIEGQFLVRIIYEDAKTYDLVAAASKVLKIDAGDILQLFGKMFFEFCQESGYDTILRVLGSNVREFLQNLDALHDHLEIEMKMIQPKSEECDHIKFLIEEKDSEEEAFYEDLDGFEENGTQETRISPYTFCKAFPFHLMFDKDLMLTQCGNAIYRVLPQLQPGTCILPSVFSLVRPHIDFSFHGILSHINTVFVLRSKEGLLNVETVENEDELTGVEISCLRLKGQMIYLPEAENILFLCSPSVMNLDDLTRRGLYLSDIPLHDATRDLVLLGEQFREEYKLTQELEILTDRLQHTLRALEDEKKKTDRLLYSVLPPSVANELRHKRPVPAKRYDNVTILFSGIVGFNAFCSKHASAEGAIKIVNLLNDVYTRFDILTDSRNNPYVYKVETVGDKYMTVSGLPEPCTHHAKSICHLALDMLEIAGQVKVDDEPVQITIGIHTGEVVTGGKINVSEYTYRCLQSAENADPQFNLEYRGPVTMKGKKEPMKVWFLSRNAH</sequence>
<comment type="cofactor">
    <cofactor evidence="2">
        <name>heme</name>
        <dbReference type="ChEBI" id="CHEBI:30413"/>
    </cofactor>
</comment>
<evidence type="ECO:0000259" key="18">
    <source>
        <dbReference type="PROSITE" id="PS50125"/>
    </source>
</evidence>
<evidence type="ECO:0000313" key="20">
    <source>
        <dbReference type="Proteomes" id="UP000424527"/>
    </source>
</evidence>
<dbReference type="Gene3D" id="3.30.450.260">
    <property type="entry name" value="Haem NO binding associated domain"/>
    <property type="match status" value="1"/>
</dbReference>
<dbReference type="Proteomes" id="UP000424527">
    <property type="component" value="Unassembled WGS sequence"/>
</dbReference>
<dbReference type="InterPro" id="IPR011645">
    <property type="entry name" value="HNOB_dom_associated"/>
</dbReference>
<keyword evidence="11" id="KW-0456">Lyase</keyword>
<reference evidence="19 20" key="1">
    <citation type="submission" date="2019-07" db="EMBL/GenBank/DDBJ databases">
        <title>Chromosome genome assembly for large yellow croaker.</title>
        <authorList>
            <person name="Xiao S."/>
        </authorList>
    </citation>
    <scope>NUCLEOTIDE SEQUENCE [LARGE SCALE GENOMIC DNA]</scope>
    <source>
        <strain evidence="19">JMULYC20181020</strain>
        <tissue evidence="19">Muscle</tissue>
    </source>
</reference>
<comment type="catalytic activity">
    <reaction evidence="1">
        <text>GTP = 3',5'-cyclic GMP + diphosphate</text>
        <dbReference type="Rhea" id="RHEA:13665"/>
        <dbReference type="ChEBI" id="CHEBI:33019"/>
        <dbReference type="ChEBI" id="CHEBI:37565"/>
        <dbReference type="ChEBI" id="CHEBI:57746"/>
        <dbReference type="EC" id="4.6.1.2"/>
    </reaction>
</comment>
<evidence type="ECO:0000256" key="15">
    <source>
        <dbReference type="ARBA" id="ARBA00041698"/>
    </source>
</evidence>
<evidence type="ECO:0000256" key="12">
    <source>
        <dbReference type="ARBA" id="ARBA00023293"/>
    </source>
</evidence>
<dbReference type="PANTHER" id="PTHR45655:SF2">
    <property type="entry name" value="GUANYLATE CYCLASE SOLUBLE SUBUNIT BETA-1"/>
    <property type="match status" value="1"/>
</dbReference>
<dbReference type="GO" id="GO:0046872">
    <property type="term" value="F:metal ion binding"/>
    <property type="evidence" value="ECO:0007669"/>
    <property type="project" value="UniProtKB-KW"/>
</dbReference>
<keyword evidence="8" id="KW-0547">Nucleotide-binding</keyword>
<dbReference type="GO" id="GO:0005525">
    <property type="term" value="F:GTP binding"/>
    <property type="evidence" value="ECO:0007669"/>
    <property type="project" value="UniProtKB-KW"/>
</dbReference>
<keyword evidence="5" id="KW-0963">Cytoplasm</keyword>
<dbReference type="Pfam" id="PF07701">
    <property type="entry name" value="HNOBA"/>
    <property type="match status" value="1"/>
</dbReference>
<dbReference type="SMART" id="SM00044">
    <property type="entry name" value="CYCc"/>
    <property type="match status" value="1"/>
</dbReference>
<feature type="coiled-coil region" evidence="17">
    <location>
        <begin position="314"/>
        <end position="341"/>
    </location>
</feature>
<evidence type="ECO:0000256" key="10">
    <source>
        <dbReference type="ARBA" id="ARBA00023134"/>
    </source>
</evidence>
<keyword evidence="6" id="KW-0349">Heme</keyword>
<comment type="caution">
    <text evidence="19">The sequence shown here is derived from an EMBL/GenBank/DDBJ whole genome shotgun (WGS) entry which is preliminary data.</text>
</comment>